<dbReference type="InterPro" id="IPR036179">
    <property type="entry name" value="Ig-like_dom_sf"/>
</dbReference>
<comment type="caution">
    <text evidence="2">The sequence shown here is derived from an EMBL/GenBank/DDBJ whole genome shotgun (WGS) entry which is preliminary data.</text>
</comment>
<feature type="non-terminal residue" evidence="2">
    <location>
        <position position="1"/>
    </location>
</feature>
<evidence type="ECO:0000313" key="3">
    <source>
        <dbReference type="Proteomes" id="UP000736164"/>
    </source>
</evidence>
<dbReference type="Proteomes" id="UP000736164">
    <property type="component" value="Unassembled WGS sequence"/>
</dbReference>
<name>A0A8J7T934_ATRSP</name>
<dbReference type="EMBL" id="JAAWVO010019975">
    <property type="protein sequence ID" value="MBN3315233.1"/>
    <property type="molecule type" value="Genomic_DNA"/>
</dbReference>
<gene>
    <name evidence="2" type="primary">Igkv2d28</name>
    <name evidence="2" type="ORF">GTO95_0006362</name>
</gene>
<reference evidence="2" key="1">
    <citation type="journal article" date="2021" name="Cell">
        <title>Tracing the genetic footprints of vertebrate landing in non-teleost ray-finned fishes.</title>
        <authorList>
            <person name="Bi X."/>
            <person name="Wang K."/>
            <person name="Yang L."/>
            <person name="Pan H."/>
            <person name="Jiang H."/>
            <person name="Wei Q."/>
            <person name="Fang M."/>
            <person name="Yu H."/>
            <person name="Zhu C."/>
            <person name="Cai Y."/>
            <person name="He Y."/>
            <person name="Gan X."/>
            <person name="Zeng H."/>
            <person name="Yu D."/>
            <person name="Zhu Y."/>
            <person name="Jiang H."/>
            <person name="Qiu Q."/>
            <person name="Yang H."/>
            <person name="Zhang Y.E."/>
            <person name="Wang W."/>
            <person name="Zhu M."/>
            <person name="He S."/>
            <person name="Zhang G."/>
        </authorList>
    </citation>
    <scope>NUCLEOTIDE SEQUENCE</scope>
    <source>
        <strain evidence="2">Allg_001</strain>
    </source>
</reference>
<sequence length="128" mass="13984">TNCFQLFLAKSPAQSRKTIYIEETLCIGSTCFSALGVFIALCHHKAGEAPTHLIYYATYPQSGIPERFSDSGSGTDFTLTITGVQAEDTGDYYCFQYSSGLHSDTGLYKNLPQLYRSYSGSSTGTTED</sequence>
<dbReference type="Gene3D" id="2.60.40.10">
    <property type="entry name" value="Immunoglobulins"/>
    <property type="match status" value="1"/>
</dbReference>
<dbReference type="Pfam" id="PF07686">
    <property type="entry name" value="V-set"/>
    <property type="match status" value="1"/>
</dbReference>
<dbReference type="InterPro" id="IPR050150">
    <property type="entry name" value="IgV_Light_Chain"/>
</dbReference>
<proteinExistence type="predicted"/>
<dbReference type="AlphaFoldDB" id="A0A8J7T934"/>
<dbReference type="InterPro" id="IPR013783">
    <property type="entry name" value="Ig-like_fold"/>
</dbReference>
<feature type="non-terminal residue" evidence="2">
    <location>
        <position position="128"/>
    </location>
</feature>
<keyword evidence="3" id="KW-1185">Reference proteome</keyword>
<dbReference type="InterPro" id="IPR013106">
    <property type="entry name" value="Ig_V-set"/>
</dbReference>
<organism evidence="2 3">
    <name type="scientific">Atractosteus spatula</name>
    <name type="common">Alligator gar</name>
    <name type="synonym">Lepisosteus spatula</name>
    <dbReference type="NCBI Taxonomy" id="7917"/>
    <lineage>
        <taxon>Eukaryota</taxon>
        <taxon>Metazoa</taxon>
        <taxon>Chordata</taxon>
        <taxon>Craniata</taxon>
        <taxon>Vertebrata</taxon>
        <taxon>Euteleostomi</taxon>
        <taxon>Actinopterygii</taxon>
        <taxon>Neopterygii</taxon>
        <taxon>Holostei</taxon>
        <taxon>Semionotiformes</taxon>
        <taxon>Lepisosteidae</taxon>
        <taxon>Atractosteus</taxon>
    </lineage>
</organism>
<evidence type="ECO:0000259" key="1">
    <source>
        <dbReference type="Pfam" id="PF07686"/>
    </source>
</evidence>
<protein>
    <submittedName>
        <fullName evidence="2">KVD28 protein</fullName>
    </submittedName>
</protein>
<accession>A0A8J7T934</accession>
<dbReference type="PANTHER" id="PTHR23267">
    <property type="entry name" value="IMMUNOGLOBULIN LIGHT CHAIN"/>
    <property type="match status" value="1"/>
</dbReference>
<dbReference type="SUPFAM" id="SSF48726">
    <property type="entry name" value="Immunoglobulin"/>
    <property type="match status" value="1"/>
</dbReference>
<feature type="domain" description="Immunoglobulin V-set" evidence="1">
    <location>
        <begin position="38"/>
        <end position="95"/>
    </location>
</feature>
<evidence type="ECO:0000313" key="2">
    <source>
        <dbReference type="EMBL" id="MBN3315233.1"/>
    </source>
</evidence>